<organism evidence="1 2">
    <name type="scientific">Microvirga aerophila</name>
    <dbReference type="NCBI Taxonomy" id="670291"/>
    <lineage>
        <taxon>Bacteria</taxon>
        <taxon>Pseudomonadati</taxon>
        <taxon>Pseudomonadota</taxon>
        <taxon>Alphaproteobacteria</taxon>
        <taxon>Hyphomicrobiales</taxon>
        <taxon>Methylobacteriaceae</taxon>
        <taxon>Microvirga</taxon>
    </lineage>
</organism>
<keyword evidence="2" id="KW-1185">Reference proteome</keyword>
<evidence type="ECO:0000313" key="2">
    <source>
        <dbReference type="Proteomes" id="UP000321085"/>
    </source>
</evidence>
<sequence length="67" mass="7974">MVTDWCGVHTHLLFPNILVLLRSEKLLDAHGPLKSINDLAYHRQVYFTPRRYAGQNWLRAPRRKHRP</sequence>
<dbReference type="EMBL" id="BJYU01000035">
    <property type="protein sequence ID" value="GEO15086.1"/>
    <property type="molecule type" value="Genomic_DNA"/>
</dbReference>
<protein>
    <submittedName>
        <fullName evidence="1">Uncharacterized protein</fullName>
    </submittedName>
</protein>
<dbReference type="AlphaFoldDB" id="A0A512BSW1"/>
<comment type="caution">
    <text evidence="1">The sequence shown here is derived from an EMBL/GenBank/DDBJ whole genome shotgun (WGS) entry which is preliminary data.</text>
</comment>
<dbReference type="Proteomes" id="UP000321085">
    <property type="component" value="Unassembled WGS sequence"/>
</dbReference>
<accession>A0A512BSW1</accession>
<evidence type="ECO:0000313" key="1">
    <source>
        <dbReference type="EMBL" id="GEO15086.1"/>
    </source>
</evidence>
<name>A0A512BSW1_9HYPH</name>
<proteinExistence type="predicted"/>
<reference evidence="1 2" key="1">
    <citation type="submission" date="2019-07" db="EMBL/GenBank/DDBJ databases">
        <title>Whole genome shotgun sequence of Microvirga aerophila NBRC 106136.</title>
        <authorList>
            <person name="Hosoyama A."/>
            <person name="Uohara A."/>
            <person name="Ohji S."/>
            <person name="Ichikawa N."/>
        </authorList>
    </citation>
    <scope>NUCLEOTIDE SEQUENCE [LARGE SCALE GENOMIC DNA]</scope>
    <source>
        <strain evidence="1 2">NBRC 106136</strain>
    </source>
</reference>
<gene>
    <name evidence="1" type="ORF">MAE02_27820</name>
</gene>